<sequence length="201" mass="22228">MDEKTEELRDIFVDVAGEETVTESQEESPGSLTTDEDGVDDRIAAVIERMRDRYDFDSGLDDERLAAVVRGFYDGDDDATIADDLDVAPEDVFDARLDLHLFRDADTDAPFDLAPLRKRAGDDVATLADDLDVAPEAVRHYRRVVTAQNEARQVSQRFQAEFEEALADAGLTAMTDAMPENGLDDTTEDIGSLEEDADVSF</sequence>
<evidence type="ECO:0000313" key="2">
    <source>
        <dbReference type="EMBL" id="SFR88263.1"/>
    </source>
</evidence>
<feature type="region of interest" description="Disordered" evidence="1">
    <location>
        <begin position="174"/>
        <end position="201"/>
    </location>
</feature>
<organism evidence="2 3">
    <name type="scientific">Halomicrobium zhouii</name>
    <dbReference type="NCBI Taxonomy" id="767519"/>
    <lineage>
        <taxon>Archaea</taxon>
        <taxon>Methanobacteriati</taxon>
        <taxon>Methanobacteriota</taxon>
        <taxon>Stenosarchaea group</taxon>
        <taxon>Halobacteria</taxon>
        <taxon>Halobacteriales</taxon>
        <taxon>Haloarculaceae</taxon>
        <taxon>Halomicrobium</taxon>
    </lineage>
</organism>
<accession>A0A1I6KAH1</accession>
<dbReference type="AlphaFoldDB" id="A0A1I6KAH1"/>
<proteinExistence type="predicted"/>
<feature type="compositionally biased region" description="Acidic residues" evidence="1">
    <location>
        <begin position="182"/>
        <end position="201"/>
    </location>
</feature>
<protein>
    <recommendedName>
        <fullName evidence="4">Conditioned medium-induced protein 4</fullName>
    </recommendedName>
</protein>
<dbReference type="RefSeq" id="WP_089813493.1">
    <property type="nucleotide sequence ID" value="NZ_FOZK01000001.1"/>
</dbReference>
<gene>
    <name evidence="2" type="ORF">SAMN05216559_0464</name>
</gene>
<keyword evidence="3" id="KW-1185">Reference proteome</keyword>
<dbReference type="Proteomes" id="UP000199062">
    <property type="component" value="Unassembled WGS sequence"/>
</dbReference>
<dbReference type="OrthoDB" id="146450at2157"/>
<dbReference type="STRING" id="767519.SAMN05216559_0464"/>
<feature type="region of interest" description="Disordered" evidence="1">
    <location>
        <begin position="1"/>
        <end position="39"/>
    </location>
</feature>
<evidence type="ECO:0000313" key="3">
    <source>
        <dbReference type="Proteomes" id="UP000199062"/>
    </source>
</evidence>
<name>A0A1I6KAH1_9EURY</name>
<evidence type="ECO:0008006" key="4">
    <source>
        <dbReference type="Google" id="ProtNLM"/>
    </source>
</evidence>
<feature type="compositionally biased region" description="Basic and acidic residues" evidence="1">
    <location>
        <begin position="1"/>
        <end position="12"/>
    </location>
</feature>
<feature type="compositionally biased region" description="Acidic residues" evidence="1">
    <location>
        <begin position="16"/>
        <end position="26"/>
    </location>
</feature>
<reference evidence="2 3" key="1">
    <citation type="submission" date="2016-10" db="EMBL/GenBank/DDBJ databases">
        <authorList>
            <person name="de Groot N.N."/>
        </authorList>
    </citation>
    <scope>NUCLEOTIDE SEQUENCE [LARGE SCALE GENOMIC DNA]</scope>
    <source>
        <strain evidence="2 3">CGMCC 1.10457</strain>
    </source>
</reference>
<dbReference type="EMBL" id="FOZK01000001">
    <property type="protein sequence ID" value="SFR88263.1"/>
    <property type="molecule type" value="Genomic_DNA"/>
</dbReference>
<evidence type="ECO:0000256" key="1">
    <source>
        <dbReference type="SAM" id="MobiDB-lite"/>
    </source>
</evidence>